<dbReference type="GO" id="GO:0035438">
    <property type="term" value="F:cyclic-di-GMP binding"/>
    <property type="evidence" value="ECO:0007669"/>
    <property type="project" value="InterPro"/>
</dbReference>
<dbReference type="InterPro" id="IPR009875">
    <property type="entry name" value="PilZ_domain"/>
</dbReference>
<comment type="caution">
    <text evidence="2">The sequence shown here is derived from an EMBL/GenBank/DDBJ whole genome shotgun (WGS) entry which is preliminary data.</text>
</comment>
<dbReference type="AlphaFoldDB" id="A0A5C8ZPV6"/>
<sequence>MSDLDISTPATERRHLRLPVAATVFIEIDAATSTDAEPAVEVCTARDVSRGGLQVTLSRALQVDQLVQVAVRLDHQDTEAPLFLVGQVVWCQPDEAVPATFAAGMRFLDVAGTEYQRWNDLLIEEENRGAD</sequence>
<evidence type="ECO:0000313" key="3">
    <source>
        <dbReference type="Proteomes" id="UP000321933"/>
    </source>
</evidence>
<name>A0A5C8ZPV6_9GAMM</name>
<evidence type="ECO:0000259" key="1">
    <source>
        <dbReference type="Pfam" id="PF07238"/>
    </source>
</evidence>
<dbReference type="Pfam" id="PF07238">
    <property type="entry name" value="PilZ"/>
    <property type="match status" value="1"/>
</dbReference>
<dbReference type="Gene3D" id="2.40.10.220">
    <property type="entry name" value="predicted glycosyltransferase like domains"/>
    <property type="match status" value="1"/>
</dbReference>
<accession>A0A5C8ZPV6</accession>
<gene>
    <name evidence="2" type="ORF">FVW59_16850</name>
</gene>
<dbReference type="OrthoDB" id="5736701at2"/>
<proteinExistence type="predicted"/>
<dbReference type="RefSeq" id="WP_148065538.1">
    <property type="nucleotide sequence ID" value="NZ_VRYZ01000008.1"/>
</dbReference>
<evidence type="ECO:0000313" key="2">
    <source>
        <dbReference type="EMBL" id="TXS89680.1"/>
    </source>
</evidence>
<dbReference type="EMBL" id="VRYZ01000008">
    <property type="protein sequence ID" value="TXS89680.1"/>
    <property type="molecule type" value="Genomic_DNA"/>
</dbReference>
<organism evidence="2 3">
    <name type="scientific">Parahaliea aestuarii</name>
    <dbReference type="NCBI Taxonomy" id="1852021"/>
    <lineage>
        <taxon>Bacteria</taxon>
        <taxon>Pseudomonadati</taxon>
        <taxon>Pseudomonadota</taxon>
        <taxon>Gammaproteobacteria</taxon>
        <taxon>Cellvibrionales</taxon>
        <taxon>Halieaceae</taxon>
        <taxon>Parahaliea</taxon>
    </lineage>
</organism>
<protein>
    <submittedName>
        <fullName evidence="2">PilZ domain-containing protein</fullName>
    </submittedName>
</protein>
<dbReference type="SUPFAM" id="SSF141371">
    <property type="entry name" value="PilZ domain-like"/>
    <property type="match status" value="1"/>
</dbReference>
<feature type="domain" description="PilZ" evidence="1">
    <location>
        <begin position="13"/>
        <end position="117"/>
    </location>
</feature>
<keyword evidence="3" id="KW-1185">Reference proteome</keyword>
<dbReference type="Proteomes" id="UP000321933">
    <property type="component" value="Unassembled WGS sequence"/>
</dbReference>
<reference evidence="2 3" key="1">
    <citation type="submission" date="2019-08" db="EMBL/GenBank/DDBJ databases">
        <title>Parahaliea maris sp. nov., isolated from the surface seawater.</title>
        <authorList>
            <person name="Liu Y."/>
        </authorList>
    </citation>
    <scope>NUCLEOTIDE SEQUENCE [LARGE SCALE GENOMIC DNA]</scope>
    <source>
        <strain evidence="2 3">S2-26</strain>
    </source>
</reference>